<sequence length="115" mass="12125">MGVNGLVICVPVSVLIGDIIAIIFPQPVGDGLPGKKGPFCVPVVVGFVEEGGPVFSGVQQRLAQVEGVHRRTFEQGKKLVGADVSVVADPRRQLVAPRRQLFGSLDVKEGNAALR</sequence>
<proteinExistence type="predicted"/>
<comment type="caution">
    <text evidence="1">The sequence shown here is derived from an EMBL/GenBank/DDBJ whole genome shotgun (WGS) entry which is preliminary data.</text>
</comment>
<protein>
    <submittedName>
        <fullName evidence="1">Uncharacterized protein</fullName>
    </submittedName>
</protein>
<evidence type="ECO:0000313" key="1">
    <source>
        <dbReference type="EMBL" id="MPM60349.1"/>
    </source>
</evidence>
<gene>
    <name evidence="1" type="ORF">SDC9_107200</name>
</gene>
<name>A0A645B4J1_9ZZZZ</name>
<reference evidence="1" key="1">
    <citation type="submission" date="2019-08" db="EMBL/GenBank/DDBJ databases">
        <authorList>
            <person name="Kucharzyk K."/>
            <person name="Murdoch R.W."/>
            <person name="Higgins S."/>
            <person name="Loffler F."/>
        </authorList>
    </citation>
    <scope>NUCLEOTIDE SEQUENCE</scope>
</reference>
<accession>A0A645B4J1</accession>
<organism evidence="1">
    <name type="scientific">bioreactor metagenome</name>
    <dbReference type="NCBI Taxonomy" id="1076179"/>
    <lineage>
        <taxon>unclassified sequences</taxon>
        <taxon>metagenomes</taxon>
        <taxon>ecological metagenomes</taxon>
    </lineage>
</organism>
<dbReference type="AlphaFoldDB" id="A0A645B4J1"/>
<dbReference type="EMBL" id="VSSQ01017755">
    <property type="protein sequence ID" value="MPM60349.1"/>
    <property type="molecule type" value="Genomic_DNA"/>
</dbReference>